<dbReference type="Proteomes" id="UP001152447">
    <property type="component" value="Unassembled WGS sequence"/>
</dbReference>
<dbReference type="InterPro" id="IPR010744">
    <property type="entry name" value="Phage_CI_N"/>
</dbReference>
<dbReference type="EMBL" id="CAMAPB010000058">
    <property type="protein sequence ID" value="CAH9064494.1"/>
    <property type="molecule type" value="Genomic_DNA"/>
</dbReference>
<dbReference type="RefSeq" id="WP_262977221.1">
    <property type="nucleotide sequence ID" value="NZ_CAMAPB010000058.1"/>
</dbReference>
<dbReference type="GO" id="GO:0003677">
    <property type="term" value="F:DNA binding"/>
    <property type="evidence" value="ECO:0007669"/>
    <property type="project" value="InterPro"/>
</dbReference>
<name>A0A9W4VYX3_PSEHA</name>
<dbReference type="GO" id="GO:0045892">
    <property type="term" value="P:negative regulation of DNA-templated transcription"/>
    <property type="evidence" value="ECO:0007669"/>
    <property type="project" value="InterPro"/>
</dbReference>
<feature type="domain" description="Bacteriophage CI repressor N-terminal" evidence="1">
    <location>
        <begin position="20"/>
        <end position="83"/>
    </location>
</feature>
<sequence>MAHTYFKNLDVEAKKQYVSDVINRCCEVWGVSEPFEIVDEHGHRGLGHTASAMKMWISRPTMPWDFILTTALKKNISLDYLLLNVTDGNQLTDQKPAELLELIDKCVADSLFESAEFGIVEHSYISAISKKISSKIEDALTVKVHKDKAG</sequence>
<gene>
    <name evidence="2" type="ORF">PSEHALCIP103_03160</name>
</gene>
<dbReference type="Gene3D" id="1.10.260.40">
    <property type="entry name" value="lambda repressor-like DNA-binding domains"/>
    <property type="match status" value="1"/>
</dbReference>
<dbReference type="Pfam" id="PF07022">
    <property type="entry name" value="Phage_CI_repr"/>
    <property type="match status" value="1"/>
</dbReference>
<dbReference type="AlphaFoldDB" id="A0A9W4VYX3"/>
<accession>A0A9W4VYX3</accession>
<dbReference type="InterPro" id="IPR010982">
    <property type="entry name" value="Lambda_DNA-bd_dom_sf"/>
</dbReference>
<proteinExistence type="predicted"/>
<protein>
    <recommendedName>
        <fullName evidence="1">Bacteriophage CI repressor N-terminal domain-containing protein</fullName>
    </recommendedName>
</protein>
<reference evidence="2" key="1">
    <citation type="submission" date="2022-07" db="EMBL/GenBank/DDBJ databases">
        <authorList>
            <person name="Criscuolo A."/>
        </authorList>
    </citation>
    <scope>NUCLEOTIDE SEQUENCE</scope>
    <source>
        <strain evidence="2">CIP103197</strain>
    </source>
</reference>
<evidence type="ECO:0000313" key="2">
    <source>
        <dbReference type="EMBL" id="CAH9064494.1"/>
    </source>
</evidence>
<keyword evidence="3" id="KW-1185">Reference proteome</keyword>
<evidence type="ECO:0000313" key="3">
    <source>
        <dbReference type="Proteomes" id="UP001152447"/>
    </source>
</evidence>
<organism evidence="2 3">
    <name type="scientific">Pseudoalteromonas haloplanktis</name>
    <name type="common">Alteromonas haloplanktis</name>
    <dbReference type="NCBI Taxonomy" id="228"/>
    <lineage>
        <taxon>Bacteria</taxon>
        <taxon>Pseudomonadati</taxon>
        <taxon>Pseudomonadota</taxon>
        <taxon>Gammaproteobacteria</taxon>
        <taxon>Alteromonadales</taxon>
        <taxon>Pseudoalteromonadaceae</taxon>
        <taxon>Pseudoalteromonas</taxon>
    </lineage>
</organism>
<evidence type="ECO:0000259" key="1">
    <source>
        <dbReference type="Pfam" id="PF07022"/>
    </source>
</evidence>
<comment type="caution">
    <text evidence="2">The sequence shown here is derived from an EMBL/GenBank/DDBJ whole genome shotgun (WGS) entry which is preliminary data.</text>
</comment>